<sequence>MKLSLLNRFQYCLQGACLTAQPDTLKAIAAMTPHLSFGKSLSLTDWQDLTTPEQIWVVLIPLMLFYHDCPAAFYQQLRLLQMNQWLNPSETEAIALIFQIMSLILRERFDPRRDLVSNLACLSDFWKFDFENGEAFWLSAMLEKLTTAIADHLSLYQVRQSLFPPQSEQEAPGLALYCWLDSPDHFSLSWQRAKVTQNPLAIILTGTLSGAYNGGVGMPANESLTFESQPLETLLGKLSQNLYYRWSGGQSPDLNRPQPVTTAPLVMQRRLGLKLISQCEYQ</sequence>
<protein>
    <submittedName>
        <fullName evidence="1">Uncharacterized protein</fullName>
    </submittedName>
</protein>
<dbReference type="EMBL" id="CP073041">
    <property type="protein sequence ID" value="UXE60729.1"/>
    <property type="molecule type" value="Genomic_DNA"/>
</dbReference>
<dbReference type="AlphaFoldDB" id="A0A977PVJ7"/>
<reference evidence="1" key="1">
    <citation type="submission" date="2021-04" db="EMBL/GenBank/DDBJ databases">
        <title>Genome sequence of Woronichinia naegeliana from Washington state freshwater lake bloom.</title>
        <authorList>
            <person name="Dreher T.W."/>
        </authorList>
    </citation>
    <scope>NUCLEOTIDE SEQUENCE</scope>
    <source>
        <strain evidence="1">WA131</strain>
    </source>
</reference>
<proteinExistence type="predicted"/>
<dbReference type="KEGG" id="wna:KA717_35410"/>
<accession>A0A977PVJ7</accession>
<evidence type="ECO:0000313" key="1">
    <source>
        <dbReference type="EMBL" id="UXE60729.1"/>
    </source>
</evidence>
<gene>
    <name evidence="1" type="ORF">KA717_35410</name>
</gene>
<name>A0A977PVJ7_9CYAN</name>
<organism evidence="1">
    <name type="scientific">Woronichinia naegeliana WA131</name>
    <dbReference type="NCBI Taxonomy" id="2824559"/>
    <lineage>
        <taxon>Bacteria</taxon>
        <taxon>Bacillati</taxon>
        <taxon>Cyanobacteriota</taxon>
        <taxon>Cyanophyceae</taxon>
        <taxon>Synechococcales</taxon>
        <taxon>Coelosphaeriaceae</taxon>
        <taxon>Woronichinia</taxon>
    </lineage>
</organism>
<dbReference type="Proteomes" id="UP001065613">
    <property type="component" value="Chromosome"/>
</dbReference>